<dbReference type="InterPro" id="IPR029052">
    <property type="entry name" value="Metallo-depent_PP-like"/>
</dbReference>
<dbReference type="RefSeq" id="WP_190311927.1">
    <property type="nucleotide sequence ID" value="NZ_JACNYL010000001.1"/>
</dbReference>
<gene>
    <name evidence="2" type="ORF">H8B21_00950</name>
</gene>
<dbReference type="SUPFAM" id="SSF56300">
    <property type="entry name" value="Metallo-dependent phosphatases"/>
    <property type="match status" value="1"/>
</dbReference>
<dbReference type="PANTHER" id="PTHR43143:SF1">
    <property type="entry name" value="SERINE_THREONINE-PROTEIN PHOSPHATASE CPPED1"/>
    <property type="match status" value="1"/>
</dbReference>
<keyword evidence="3" id="KW-1185">Reference proteome</keyword>
<dbReference type="EMBL" id="JACNYL010000001">
    <property type="protein sequence ID" value="MBD1420126.1"/>
    <property type="molecule type" value="Genomic_DNA"/>
</dbReference>
<reference evidence="2 3" key="1">
    <citation type="submission" date="2020-08" db="EMBL/GenBank/DDBJ databases">
        <title>Sphingobacterium sp. DN00404 isolated from aquaculture water.</title>
        <authorList>
            <person name="Zhang M."/>
        </authorList>
    </citation>
    <scope>NUCLEOTIDE SEQUENCE [LARGE SCALE GENOMIC DNA]</scope>
    <source>
        <strain evidence="2 3">KCTC 42746</strain>
    </source>
</reference>
<proteinExistence type="predicted"/>
<comment type="caution">
    <text evidence="2">The sequence shown here is derived from an EMBL/GenBank/DDBJ whole genome shotgun (WGS) entry which is preliminary data.</text>
</comment>
<dbReference type="PANTHER" id="PTHR43143">
    <property type="entry name" value="METALLOPHOSPHOESTERASE, CALCINEURIN SUPERFAMILY"/>
    <property type="match status" value="1"/>
</dbReference>
<dbReference type="Gene3D" id="3.60.21.10">
    <property type="match status" value="1"/>
</dbReference>
<protein>
    <submittedName>
        <fullName evidence="2">Metallophosphoesterase</fullName>
    </submittedName>
</protein>
<evidence type="ECO:0000259" key="1">
    <source>
        <dbReference type="Pfam" id="PF00149"/>
    </source>
</evidence>
<feature type="domain" description="Calcineurin-like phosphoesterase" evidence="1">
    <location>
        <begin position="50"/>
        <end position="245"/>
    </location>
</feature>
<dbReference type="PROSITE" id="PS51257">
    <property type="entry name" value="PROKAR_LIPOPROTEIN"/>
    <property type="match status" value="1"/>
</dbReference>
<dbReference type="InterPro" id="IPR004843">
    <property type="entry name" value="Calcineurin-like_PHP"/>
</dbReference>
<evidence type="ECO:0000313" key="2">
    <source>
        <dbReference type="EMBL" id="MBD1420126.1"/>
    </source>
</evidence>
<sequence>MKRKEFLQQVSLGLGSIVLSGGLLSCSKGKENGPDENPIEGNPIKTDGTLRIGVITDVHKDYFPYADEYLEKFITAATAANVDFIIQIGDFTYPHFRNDGFLSIWNSFDGLKYHVLGNHDMDTSSKADFLNYVDQRDLGAHYSFDANGFHIVVLDTNFIKQGNSYTPYNARNYASHPNNEIGFVSPEQLEWLKNDLAKADKPTVLFSHQHLNGSAGNSQEIQTIIREENKKGKKVIASFSGHNHQNWLVEVDKVSHIQINSSSYFYVGPNFPDVTGRFPENVENNYSVMKKSAPYDDSLFAIVDFKGPERIIQIEGRESNFIAPSPYDLGYYTYRDQMSPSSNINNRTIKF</sequence>
<accession>A0ABR7XLV4</accession>
<name>A0ABR7XLV4_9SPHI</name>
<dbReference type="Pfam" id="PF00149">
    <property type="entry name" value="Metallophos"/>
    <property type="match status" value="1"/>
</dbReference>
<dbReference type="Proteomes" id="UP000651112">
    <property type="component" value="Unassembled WGS sequence"/>
</dbReference>
<evidence type="ECO:0000313" key="3">
    <source>
        <dbReference type="Proteomes" id="UP000651112"/>
    </source>
</evidence>
<organism evidence="2 3">
    <name type="scientific">Sphingobacterium chuzhouense</name>
    <dbReference type="NCBI Taxonomy" id="1742264"/>
    <lineage>
        <taxon>Bacteria</taxon>
        <taxon>Pseudomonadati</taxon>
        <taxon>Bacteroidota</taxon>
        <taxon>Sphingobacteriia</taxon>
        <taxon>Sphingobacteriales</taxon>
        <taxon>Sphingobacteriaceae</taxon>
        <taxon>Sphingobacterium</taxon>
    </lineage>
</organism>
<dbReference type="InterPro" id="IPR051918">
    <property type="entry name" value="STPP_CPPED1"/>
</dbReference>